<dbReference type="Gene3D" id="3.90.180.10">
    <property type="entry name" value="Medium-chain alcohol dehydrogenases, catalytic domain"/>
    <property type="match status" value="1"/>
</dbReference>
<proteinExistence type="predicted"/>
<dbReference type="EMBL" id="JAAXLS010000029">
    <property type="protein sequence ID" value="NKQ56967.1"/>
    <property type="molecule type" value="Genomic_DNA"/>
</dbReference>
<dbReference type="Gene3D" id="3.40.50.720">
    <property type="entry name" value="NAD(P)-binding Rossmann-like Domain"/>
    <property type="match status" value="1"/>
</dbReference>
<keyword evidence="3" id="KW-1185">Reference proteome</keyword>
<dbReference type="SMART" id="SM00829">
    <property type="entry name" value="PKS_ER"/>
    <property type="match status" value="1"/>
</dbReference>
<organism evidence="2 3">
    <name type="scientific">Amycolatopsis acididurans</name>
    <dbReference type="NCBI Taxonomy" id="2724524"/>
    <lineage>
        <taxon>Bacteria</taxon>
        <taxon>Bacillati</taxon>
        <taxon>Actinomycetota</taxon>
        <taxon>Actinomycetes</taxon>
        <taxon>Pseudonocardiales</taxon>
        <taxon>Pseudonocardiaceae</taxon>
        <taxon>Amycolatopsis</taxon>
    </lineage>
</organism>
<dbReference type="PANTHER" id="PTHR43677">
    <property type="entry name" value="SHORT-CHAIN DEHYDROGENASE/REDUCTASE"/>
    <property type="match status" value="1"/>
</dbReference>
<dbReference type="SUPFAM" id="SSF50129">
    <property type="entry name" value="GroES-like"/>
    <property type="match status" value="1"/>
</dbReference>
<reference evidence="2 3" key="1">
    <citation type="submission" date="2020-04" db="EMBL/GenBank/DDBJ databases">
        <title>Novel species.</title>
        <authorList>
            <person name="Teo W.F.A."/>
            <person name="Lipun K."/>
            <person name="Srisuk N."/>
            <person name="Duangmal K."/>
        </authorList>
    </citation>
    <scope>NUCLEOTIDE SEQUENCE [LARGE SCALE GENOMIC DNA]</scope>
    <source>
        <strain evidence="2 3">K13G38</strain>
    </source>
</reference>
<protein>
    <submittedName>
        <fullName evidence="2">NADPH:quinone oxidoreductase family protein</fullName>
    </submittedName>
</protein>
<dbReference type="InterPro" id="IPR036291">
    <property type="entry name" value="NAD(P)-bd_dom_sf"/>
</dbReference>
<dbReference type="InterPro" id="IPR051397">
    <property type="entry name" value="Zn-ADH-like_protein"/>
</dbReference>
<evidence type="ECO:0000313" key="2">
    <source>
        <dbReference type="EMBL" id="NKQ56967.1"/>
    </source>
</evidence>
<dbReference type="InterPro" id="IPR011032">
    <property type="entry name" value="GroES-like_sf"/>
</dbReference>
<feature type="domain" description="Enoyl reductase (ER)" evidence="1">
    <location>
        <begin position="10"/>
        <end position="315"/>
    </location>
</feature>
<accession>A0ABX1JAZ7</accession>
<dbReference type="RefSeq" id="WP_168519993.1">
    <property type="nucleotide sequence ID" value="NZ_JAAXLS010000029.1"/>
</dbReference>
<dbReference type="Pfam" id="PF08240">
    <property type="entry name" value="ADH_N"/>
    <property type="match status" value="1"/>
</dbReference>
<dbReference type="InterPro" id="IPR020843">
    <property type="entry name" value="ER"/>
</dbReference>
<dbReference type="Proteomes" id="UP000715441">
    <property type="component" value="Unassembled WGS sequence"/>
</dbReference>
<comment type="caution">
    <text evidence="2">The sequence shown here is derived from an EMBL/GenBank/DDBJ whole genome shotgun (WGS) entry which is preliminary data.</text>
</comment>
<dbReference type="InterPro" id="IPR013149">
    <property type="entry name" value="ADH-like_C"/>
</dbReference>
<dbReference type="CDD" id="cd08241">
    <property type="entry name" value="QOR1"/>
    <property type="match status" value="1"/>
</dbReference>
<dbReference type="InterPro" id="IPR013154">
    <property type="entry name" value="ADH-like_N"/>
</dbReference>
<gene>
    <name evidence="2" type="ORF">HFP15_29275</name>
</gene>
<dbReference type="PANTHER" id="PTHR43677:SF4">
    <property type="entry name" value="QUINONE OXIDOREDUCTASE-LIKE PROTEIN 2"/>
    <property type="match status" value="1"/>
</dbReference>
<evidence type="ECO:0000259" key="1">
    <source>
        <dbReference type="SMART" id="SM00829"/>
    </source>
</evidence>
<evidence type="ECO:0000313" key="3">
    <source>
        <dbReference type="Proteomes" id="UP000715441"/>
    </source>
</evidence>
<dbReference type="SUPFAM" id="SSF51735">
    <property type="entry name" value="NAD(P)-binding Rossmann-fold domains"/>
    <property type="match status" value="1"/>
</dbReference>
<sequence>MRAVVVTSAGGPGAVRVRDLPEPVCDPDQVLIDVRAAGVVYPDVLQSWGRYQTRFEFPFVLGQECAGVVRWAPERSSFRVGDRVAALLDIGAFAETVVAEADRVLPLPDEVSFDEGACLPVNYLTAHFALSVRGRLRAGETVLVHGAAGGVGIACVQLAVALGATVFAVTSTPAKAALARWAGAHEVLPAKEFRQQLAGRRVDVVVDPVGGDRFTDSLRCLSGEGRLLVVGFTAGQIPAVKVNRLLLTNTEVVGVGWGAYGLGRPGYAAQQWAELLPWWESRRLLPPIGETFPFEDVEKALAAVDERRALGKIVLRPGKWR</sequence>
<dbReference type="Pfam" id="PF00107">
    <property type="entry name" value="ADH_zinc_N"/>
    <property type="match status" value="1"/>
</dbReference>
<name>A0ABX1JAZ7_9PSEU</name>